<dbReference type="InterPro" id="IPR036388">
    <property type="entry name" value="WH-like_DNA-bd_sf"/>
</dbReference>
<keyword evidence="8" id="KW-0238">DNA-binding</keyword>
<evidence type="ECO:0000256" key="9">
    <source>
        <dbReference type="ARBA" id="ARBA00023235"/>
    </source>
</evidence>
<evidence type="ECO:0000256" key="8">
    <source>
        <dbReference type="ARBA" id="ARBA00023125"/>
    </source>
</evidence>
<evidence type="ECO:0000256" key="5">
    <source>
        <dbReference type="ARBA" id="ARBA00022723"/>
    </source>
</evidence>
<evidence type="ECO:0000256" key="3">
    <source>
        <dbReference type="ARBA" id="ARBA00006559"/>
    </source>
</evidence>
<dbReference type="SUPFAM" id="SSF56726">
    <property type="entry name" value="DNA topoisomerase IV, alpha subunit"/>
    <property type="match status" value="2"/>
</dbReference>
<evidence type="ECO:0000256" key="7">
    <source>
        <dbReference type="ARBA" id="ARBA00023029"/>
    </source>
</evidence>
<feature type="domain" description="Topoisomerase 6 subunit A/Spo11 TOPRIM" evidence="11">
    <location>
        <begin position="141"/>
        <end position="186"/>
    </location>
</feature>
<dbReference type="PRINTS" id="PR01550">
    <property type="entry name" value="TOP6AFAMILY"/>
</dbReference>
<dbReference type="InterPro" id="IPR002815">
    <property type="entry name" value="Spo11/TopoVI_A"/>
</dbReference>
<feature type="domain" description="Spo11/DNA topoisomerase VI subunit A N-terminal" evidence="10">
    <location>
        <begin position="50"/>
        <end position="90"/>
    </location>
</feature>
<comment type="catalytic activity">
    <reaction evidence="1">
        <text>ATP-dependent breakage, passage and rejoining of double-stranded DNA.</text>
        <dbReference type="EC" id="5.6.2.2"/>
    </reaction>
</comment>
<evidence type="ECO:0000256" key="1">
    <source>
        <dbReference type="ARBA" id="ARBA00000185"/>
    </source>
</evidence>
<evidence type="ECO:0000313" key="12">
    <source>
        <dbReference type="EMBL" id="KAL2914155.1"/>
    </source>
</evidence>
<evidence type="ECO:0000259" key="11">
    <source>
        <dbReference type="Pfam" id="PF21180"/>
    </source>
</evidence>
<dbReference type="Proteomes" id="UP001527925">
    <property type="component" value="Unassembled WGS sequence"/>
</dbReference>
<dbReference type="PANTHER" id="PTHR10848:SF0">
    <property type="entry name" value="MEIOTIC RECOMBINATION PROTEIN SPO11"/>
    <property type="match status" value="1"/>
</dbReference>
<keyword evidence="7" id="KW-0799">Topoisomerase</keyword>
<evidence type="ECO:0000256" key="6">
    <source>
        <dbReference type="ARBA" id="ARBA00022842"/>
    </source>
</evidence>
<keyword evidence="9" id="KW-0413">Isomerase</keyword>
<comment type="caution">
    <text evidence="12">The sequence shown here is derived from an EMBL/GenBank/DDBJ whole genome shotgun (WGS) entry which is preliminary data.</text>
</comment>
<sequence length="343" mass="37918">MSLSNRIHSILERVNTAMRDRYIPALRLSPKTGRARIIKRTGKTLHCFDGFVAVLQASRDQLVAGTLCTKRDVYYRHVALFRSQSQVDRVASCKGLVHGHLRLHLVSGDIVDCAASGHSGVLVPQPETIARIELDPCVSSVLVIEKDAVFFSLLQAGFLDKLSSTILITGKGFPDLATRSLVRRLGSLARRPSTQPSILLPDFLAEFGEISGAESGANSLTRESLSAALAHFDEHDPEKAPCLLPVRVLVDADPDGFEILCTYRFGSAAMSRSRDSLACASAQWMGVRPSEMMRTIPAAKLLPLSQRDRAKLLRMLQRPHIRADTKFRRELGRMLFMNSKCEI</sequence>
<dbReference type="InterPro" id="IPR013049">
    <property type="entry name" value="Spo11/TopoVI_A_N"/>
</dbReference>
<dbReference type="Gene3D" id="3.40.1360.10">
    <property type="match status" value="1"/>
</dbReference>
<dbReference type="InterPro" id="IPR036078">
    <property type="entry name" value="Spo11/TopoVI_A_sf"/>
</dbReference>
<evidence type="ECO:0000256" key="4">
    <source>
        <dbReference type="ARBA" id="ARBA00012895"/>
    </source>
</evidence>
<name>A0ABR4N3R0_9FUNG</name>
<dbReference type="Gene3D" id="1.10.10.10">
    <property type="entry name" value="Winged helix-like DNA-binding domain superfamily/Winged helix DNA-binding domain"/>
    <property type="match status" value="1"/>
</dbReference>
<evidence type="ECO:0000313" key="13">
    <source>
        <dbReference type="Proteomes" id="UP001527925"/>
    </source>
</evidence>
<evidence type="ECO:0000259" key="10">
    <source>
        <dbReference type="Pfam" id="PF04406"/>
    </source>
</evidence>
<comment type="cofactor">
    <cofactor evidence="2">
        <name>Mg(2+)</name>
        <dbReference type="ChEBI" id="CHEBI:18420"/>
    </cofactor>
</comment>
<dbReference type="PANTHER" id="PTHR10848">
    <property type="entry name" value="MEIOTIC RECOMBINATION PROTEIN SPO11"/>
    <property type="match status" value="1"/>
</dbReference>
<dbReference type="EC" id="5.6.2.2" evidence="4"/>
<dbReference type="Pfam" id="PF04406">
    <property type="entry name" value="TP6A_N"/>
    <property type="match status" value="1"/>
</dbReference>
<dbReference type="CDD" id="cd00223">
    <property type="entry name" value="TOPRIM_TopoIIB_SPO"/>
    <property type="match status" value="1"/>
</dbReference>
<dbReference type="Pfam" id="PF21180">
    <property type="entry name" value="TOP6A-Spo11_Toprim"/>
    <property type="match status" value="2"/>
</dbReference>
<keyword evidence="13" id="KW-1185">Reference proteome</keyword>
<dbReference type="InterPro" id="IPR034136">
    <property type="entry name" value="TOPRIM_Topo6A/Spo11"/>
</dbReference>
<feature type="domain" description="Topoisomerase 6 subunit A/Spo11 TOPRIM" evidence="11">
    <location>
        <begin position="243"/>
        <end position="343"/>
    </location>
</feature>
<dbReference type="EMBL" id="JADGIZ020000037">
    <property type="protein sequence ID" value="KAL2914155.1"/>
    <property type="molecule type" value="Genomic_DNA"/>
</dbReference>
<comment type="similarity">
    <text evidence="3">Belongs to the TOP6A family.</text>
</comment>
<keyword evidence="6" id="KW-0460">Magnesium</keyword>
<keyword evidence="5" id="KW-0479">Metal-binding</keyword>
<proteinExistence type="inferred from homology"/>
<organism evidence="12 13">
    <name type="scientific">Polyrhizophydium stewartii</name>
    <dbReference type="NCBI Taxonomy" id="2732419"/>
    <lineage>
        <taxon>Eukaryota</taxon>
        <taxon>Fungi</taxon>
        <taxon>Fungi incertae sedis</taxon>
        <taxon>Chytridiomycota</taxon>
        <taxon>Chytridiomycota incertae sedis</taxon>
        <taxon>Chytridiomycetes</taxon>
        <taxon>Rhizophydiales</taxon>
        <taxon>Rhizophydiales incertae sedis</taxon>
        <taxon>Polyrhizophydium</taxon>
    </lineage>
</organism>
<accession>A0ABR4N3R0</accession>
<protein>
    <recommendedName>
        <fullName evidence="4">DNA topoisomerase (ATP-hydrolyzing)</fullName>
        <ecNumber evidence="4">5.6.2.2</ecNumber>
    </recommendedName>
</protein>
<reference evidence="12 13" key="1">
    <citation type="submission" date="2023-09" db="EMBL/GenBank/DDBJ databases">
        <title>Pangenome analysis of Batrachochytrium dendrobatidis and related Chytrids.</title>
        <authorList>
            <person name="Yacoub M.N."/>
            <person name="Stajich J.E."/>
            <person name="James T.Y."/>
        </authorList>
    </citation>
    <scope>NUCLEOTIDE SEQUENCE [LARGE SCALE GENOMIC DNA]</scope>
    <source>
        <strain evidence="12 13">JEL0888</strain>
    </source>
</reference>
<evidence type="ECO:0000256" key="2">
    <source>
        <dbReference type="ARBA" id="ARBA00001946"/>
    </source>
</evidence>
<gene>
    <name evidence="12" type="primary">SPO11</name>
    <name evidence="12" type="ORF">HK105_206413</name>
</gene>